<evidence type="ECO:0000256" key="13">
    <source>
        <dbReference type="SAM" id="Phobius"/>
    </source>
</evidence>
<comment type="cofactor">
    <cofactor evidence="1">
        <name>Zn(2+)</name>
        <dbReference type="ChEBI" id="CHEBI:29105"/>
    </cofactor>
</comment>
<evidence type="ECO:0000259" key="14">
    <source>
        <dbReference type="Pfam" id="PF02163"/>
    </source>
</evidence>
<evidence type="ECO:0000256" key="9">
    <source>
        <dbReference type="ARBA" id="ARBA00022833"/>
    </source>
</evidence>
<accession>A0A857N6L0</accession>
<keyword evidence="12 13" id="KW-0472">Membrane</keyword>
<keyword evidence="8" id="KW-0378">Hydrolase</keyword>
<dbReference type="CDD" id="cd06158">
    <property type="entry name" value="S2P-M50_like_1"/>
    <property type="match status" value="1"/>
</dbReference>
<keyword evidence="11" id="KW-0482">Metalloprotease</keyword>
<feature type="transmembrane region" description="Helical" evidence="13">
    <location>
        <begin position="121"/>
        <end position="139"/>
    </location>
</feature>
<dbReference type="InterPro" id="IPR008915">
    <property type="entry name" value="Peptidase_M50"/>
</dbReference>
<proteinExistence type="inferred from homology"/>
<keyword evidence="6 13" id="KW-0812">Transmembrane</keyword>
<sequence length="209" mass="23078">MLETLFTNPLLFFVWILSLLIAISVHEAAHAYSAEYLGDPTPRLQGRTTLNPLAHLDPLGTLMLLLFRFGWGRPVQFDPYNLANPRRDAALISLAGPVSNLVLTTIASLLIHFILPSYYAPLLYPFVFLNVGLAIFNLIPVHPLDGGKILIGILPQDLAYEWQSIMNRYGTIILILLIFPINGVSPAISLITPVIDFLINLLLPTGGLI</sequence>
<comment type="similarity">
    <text evidence="3">Belongs to the peptidase M50B family.</text>
</comment>
<dbReference type="RefSeq" id="WP_161932127.1">
    <property type="nucleotide sequence ID" value="NZ_CP047901.1"/>
</dbReference>
<reference evidence="16" key="1">
    <citation type="journal article" date="2020" name="Microorganisms">
        <title>Complete Genome of a Member of a New Bacterial Lineage in the Microgenomates Group Reveals an Unusual Nucleotide Composition Disparity Between Two Strands of DNA and Limited Metabolic Potential.</title>
        <authorList>
            <person name="Kadnikov V.V."/>
            <person name="Mardanov A.V."/>
            <person name="Beletsky A.V."/>
            <person name="Karnachuk O.V."/>
            <person name="Ravin N.V."/>
        </authorList>
    </citation>
    <scope>NUCLEOTIDE SEQUENCE [LARGE SCALE GENOMIC DNA]</scope>
</reference>
<dbReference type="AlphaFoldDB" id="A0A857N6L0"/>
<evidence type="ECO:0000256" key="8">
    <source>
        <dbReference type="ARBA" id="ARBA00022801"/>
    </source>
</evidence>
<dbReference type="InterPro" id="IPR044537">
    <property type="entry name" value="Rip2-like"/>
</dbReference>
<feature type="domain" description="Peptidase M50" evidence="14">
    <location>
        <begin position="122"/>
        <end position="177"/>
    </location>
</feature>
<evidence type="ECO:0000256" key="4">
    <source>
        <dbReference type="ARBA" id="ARBA00022475"/>
    </source>
</evidence>
<dbReference type="GO" id="GO:0005886">
    <property type="term" value="C:plasma membrane"/>
    <property type="evidence" value="ECO:0007669"/>
    <property type="project" value="UniProtKB-SubCell"/>
</dbReference>
<keyword evidence="5 15" id="KW-0645">Protease</keyword>
<evidence type="ECO:0000256" key="6">
    <source>
        <dbReference type="ARBA" id="ARBA00022692"/>
    </source>
</evidence>
<evidence type="ECO:0000256" key="11">
    <source>
        <dbReference type="ARBA" id="ARBA00023049"/>
    </source>
</evidence>
<evidence type="ECO:0000313" key="15">
    <source>
        <dbReference type="EMBL" id="QHO63766.1"/>
    </source>
</evidence>
<keyword evidence="4" id="KW-1003">Cell membrane</keyword>
<dbReference type="PANTHER" id="PTHR35864:SF1">
    <property type="entry name" value="ZINC METALLOPROTEASE YWHC-RELATED"/>
    <property type="match status" value="1"/>
</dbReference>
<dbReference type="EMBL" id="CP047901">
    <property type="protein sequence ID" value="QHO63766.1"/>
    <property type="molecule type" value="Genomic_DNA"/>
</dbReference>
<evidence type="ECO:0000256" key="3">
    <source>
        <dbReference type="ARBA" id="ARBA00007931"/>
    </source>
</evidence>
<organism evidence="15 16">
    <name type="scientific">Candidatus Chazhemtobacterium aquaticus</name>
    <dbReference type="NCBI Taxonomy" id="2715735"/>
    <lineage>
        <taxon>Bacteria</taxon>
        <taxon>Candidatus Chazhemtobacteraceae</taxon>
        <taxon>Candidatus Chazhemtobacterium</taxon>
    </lineage>
</organism>
<feature type="transmembrane region" description="Helical" evidence="13">
    <location>
        <begin position="172"/>
        <end position="195"/>
    </location>
</feature>
<dbReference type="GO" id="GO:0046872">
    <property type="term" value="F:metal ion binding"/>
    <property type="evidence" value="ECO:0007669"/>
    <property type="project" value="UniProtKB-KW"/>
</dbReference>
<dbReference type="Pfam" id="PF02163">
    <property type="entry name" value="Peptidase_M50"/>
    <property type="match status" value="1"/>
</dbReference>
<evidence type="ECO:0000256" key="12">
    <source>
        <dbReference type="ARBA" id="ARBA00023136"/>
    </source>
</evidence>
<dbReference type="InterPro" id="IPR052348">
    <property type="entry name" value="Metallopeptidase_M50B"/>
</dbReference>
<name>A0A857N6L0_9BACT</name>
<evidence type="ECO:0000256" key="10">
    <source>
        <dbReference type="ARBA" id="ARBA00022989"/>
    </source>
</evidence>
<gene>
    <name evidence="15" type="ORF">MICH65_0785</name>
</gene>
<protein>
    <submittedName>
        <fullName evidence="15">Zn-dependent protease S2P/M50 family</fullName>
    </submittedName>
</protein>
<dbReference type="KEGG" id="caqa:MICH65_0785"/>
<evidence type="ECO:0000313" key="16">
    <source>
        <dbReference type="Proteomes" id="UP000463983"/>
    </source>
</evidence>
<comment type="subcellular location">
    <subcellularLocation>
        <location evidence="2">Cell membrane</location>
        <topology evidence="2">Multi-pass membrane protein</topology>
    </subcellularLocation>
</comment>
<feature type="transmembrane region" description="Helical" evidence="13">
    <location>
        <begin position="91"/>
        <end position="115"/>
    </location>
</feature>
<keyword evidence="7" id="KW-0479">Metal-binding</keyword>
<evidence type="ECO:0000256" key="2">
    <source>
        <dbReference type="ARBA" id="ARBA00004651"/>
    </source>
</evidence>
<keyword evidence="9" id="KW-0862">Zinc</keyword>
<dbReference type="GO" id="GO:0008237">
    <property type="term" value="F:metallopeptidase activity"/>
    <property type="evidence" value="ECO:0007669"/>
    <property type="project" value="UniProtKB-KW"/>
</dbReference>
<dbReference type="Proteomes" id="UP000463983">
    <property type="component" value="Chromosome"/>
</dbReference>
<dbReference type="GO" id="GO:0006508">
    <property type="term" value="P:proteolysis"/>
    <property type="evidence" value="ECO:0007669"/>
    <property type="project" value="UniProtKB-KW"/>
</dbReference>
<keyword evidence="10 13" id="KW-1133">Transmembrane helix</keyword>
<evidence type="ECO:0000256" key="5">
    <source>
        <dbReference type="ARBA" id="ARBA00022670"/>
    </source>
</evidence>
<evidence type="ECO:0000256" key="1">
    <source>
        <dbReference type="ARBA" id="ARBA00001947"/>
    </source>
</evidence>
<evidence type="ECO:0000256" key="7">
    <source>
        <dbReference type="ARBA" id="ARBA00022723"/>
    </source>
</evidence>
<dbReference type="PANTHER" id="PTHR35864">
    <property type="entry name" value="ZINC METALLOPROTEASE MJ0611-RELATED"/>
    <property type="match status" value="1"/>
</dbReference>
<keyword evidence="16" id="KW-1185">Reference proteome</keyword>
<feature type="transmembrane region" description="Helical" evidence="13">
    <location>
        <begin position="52"/>
        <end position="71"/>
    </location>
</feature>